<keyword evidence="7" id="KW-0496">Mitochondrion</keyword>
<reference evidence="13" key="1">
    <citation type="submission" date="2016-05" db="EMBL/GenBank/DDBJ databases">
        <title>Comparative genomics of biotechnologically important yeasts.</title>
        <authorList>
            <consortium name="DOE Joint Genome Institute"/>
            <person name="Riley R."/>
            <person name="Haridas S."/>
            <person name="Wolfe K.H."/>
            <person name="Lopes M.R."/>
            <person name="Hittinger C.T."/>
            <person name="Goker M."/>
            <person name="Salamov A."/>
            <person name="Wisecaver J."/>
            <person name="Long T.M."/>
            <person name="Aerts A.L."/>
            <person name="Barry K."/>
            <person name="Choi C."/>
            <person name="Clum A."/>
            <person name="Coughlan A.Y."/>
            <person name="Deshpande S."/>
            <person name="Douglass A.P."/>
            <person name="Hanson S.J."/>
            <person name="Klenk H.-P."/>
            <person name="Labutti K."/>
            <person name="Lapidus A."/>
            <person name="Lindquist E."/>
            <person name="Lipzen A."/>
            <person name="Meier-Kolthoff J.P."/>
            <person name="Ohm R.A."/>
            <person name="Otillar R.P."/>
            <person name="Pangilinan J."/>
            <person name="Peng Y."/>
            <person name="Rokas A."/>
            <person name="Rosa C.A."/>
            <person name="Scheuner C."/>
            <person name="Sibirny A.A."/>
            <person name="Slot J.C."/>
            <person name="Stielow J.B."/>
            <person name="Sun H."/>
            <person name="Kurtzman C.P."/>
            <person name="Blackwell M."/>
            <person name="Grigoriev I.V."/>
            <person name="Jeffries T.W."/>
        </authorList>
    </citation>
    <scope>NUCLEOTIDE SEQUENCE [LARGE SCALE GENOMIC DNA]</scope>
    <source>
        <strain evidence="13">NRRL Y-2460</strain>
    </source>
</reference>
<keyword evidence="5" id="KW-0677">Repeat</keyword>
<dbReference type="InterPro" id="IPR018108">
    <property type="entry name" value="MCP_transmembrane"/>
</dbReference>
<dbReference type="Pfam" id="PF00153">
    <property type="entry name" value="Mito_carr"/>
    <property type="match status" value="3"/>
</dbReference>
<comment type="subcellular location">
    <subcellularLocation>
        <location evidence="1">Mitochondrion membrane</location>
        <topology evidence="1">Multi-pass membrane protein</topology>
    </subcellularLocation>
</comment>
<keyword evidence="13" id="KW-1185">Reference proteome</keyword>
<sequence>MSLTYTNRESSPVTPAITGDIQYNNVLFTFPDSLQPWKPTILSYSSSVASTIIGYPLDSMKTRMQTHKFQSAFACFKQTLHHEGFKGFYRGMSAPLITASCSKSLGVSLYTWTKPELGNFLSFFYNPKVDHSAEPFKLALLNFPVSMASGFLAGSLVSFFACPFEFTKLFAQISVLVGNSNKLGNRHVPRTTFQVCKQIFKTEGVTGLYSGFRYHLLRDSINNSLFFATYETIKISFKALTSTDGTFMGTNLNAGPATVAMAGAFSGILSWATVFPIDTIKSLTQKDIVLNILRVQAGQKRLPVTPRTLTFPTRRMYRGLGPSLTRSILVTMTFFSVYEYLMSHIV</sequence>
<dbReference type="STRING" id="669874.A0A1E4TPX5"/>
<dbReference type="OrthoDB" id="2382881at2759"/>
<dbReference type="InterPro" id="IPR050567">
    <property type="entry name" value="Mitochondrial_Carrier"/>
</dbReference>
<evidence type="ECO:0000256" key="3">
    <source>
        <dbReference type="ARBA" id="ARBA00022448"/>
    </source>
</evidence>
<keyword evidence="8 9" id="KW-0472">Membrane</keyword>
<dbReference type="EMBL" id="KV454017">
    <property type="protein sequence ID" value="ODV93728.1"/>
    <property type="molecule type" value="Genomic_DNA"/>
</dbReference>
<evidence type="ECO:0000256" key="6">
    <source>
        <dbReference type="ARBA" id="ARBA00022989"/>
    </source>
</evidence>
<feature type="repeat" description="Solcar" evidence="9">
    <location>
        <begin position="254"/>
        <end position="344"/>
    </location>
</feature>
<evidence type="ECO:0000256" key="10">
    <source>
        <dbReference type="RuleBase" id="RU000488"/>
    </source>
</evidence>
<dbReference type="GO" id="GO:0031966">
    <property type="term" value="C:mitochondrial membrane"/>
    <property type="evidence" value="ECO:0007669"/>
    <property type="project" value="UniProtKB-SubCell"/>
</dbReference>
<proteinExistence type="inferred from homology"/>
<feature type="repeat" description="Solcar" evidence="9">
    <location>
        <begin position="141"/>
        <end position="236"/>
    </location>
</feature>
<dbReference type="GO" id="GO:0022857">
    <property type="term" value="F:transmembrane transporter activity"/>
    <property type="evidence" value="ECO:0007669"/>
    <property type="project" value="TreeGrafter"/>
</dbReference>
<dbReference type="PROSITE" id="PS50920">
    <property type="entry name" value="SOLCAR"/>
    <property type="match status" value="3"/>
</dbReference>
<gene>
    <name evidence="12" type="ORF">PACTADRAFT_45686</name>
</gene>
<keyword evidence="6 11" id="KW-1133">Transmembrane helix</keyword>
<evidence type="ECO:0000256" key="8">
    <source>
        <dbReference type="ARBA" id="ARBA00023136"/>
    </source>
</evidence>
<accession>A0A1E4TPX5</accession>
<feature type="transmembrane region" description="Helical" evidence="11">
    <location>
        <begin position="138"/>
        <end position="161"/>
    </location>
</feature>
<dbReference type="AlphaFoldDB" id="A0A1E4TPX5"/>
<evidence type="ECO:0000256" key="5">
    <source>
        <dbReference type="ARBA" id="ARBA00022737"/>
    </source>
</evidence>
<keyword evidence="3 10" id="KW-0813">Transport</keyword>
<evidence type="ECO:0000256" key="7">
    <source>
        <dbReference type="ARBA" id="ARBA00023128"/>
    </source>
</evidence>
<keyword evidence="4 9" id="KW-0812">Transmembrane</keyword>
<organism evidence="12 13">
    <name type="scientific">Pachysolen tannophilus NRRL Y-2460</name>
    <dbReference type="NCBI Taxonomy" id="669874"/>
    <lineage>
        <taxon>Eukaryota</taxon>
        <taxon>Fungi</taxon>
        <taxon>Dikarya</taxon>
        <taxon>Ascomycota</taxon>
        <taxon>Saccharomycotina</taxon>
        <taxon>Pichiomycetes</taxon>
        <taxon>Pachysolenaceae</taxon>
        <taxon>Pachysolen</taxon>
    </lineage>
</organism>
<dbReference type="InterPro" id="IPR023395">
    <property type="entry name" value="MCP_dom_sf"/>
</dbReference>
<protein>
    <recommendedName>
        <fullName evidence="14">Mitochondrial carrier protein</fullName>
    </recommendedName>
</protein>
<evidence type="ECO:0000256" key="1">
    <source>
        <dbReference type="ARBA" id="ARBA00004225"/>
    </source>
</evidence>
<name>A0A1E4TPX5_PACTA</name>
<evidence type="ECO:0000313" key="13">
    <source>
        <dbReference type="Proteomes" id="UP000094236"/>
    </source>
</evidence>
<dbReference type="Gene3D" id="1.50.40.10">
    <property type="entry name" value="Mitochondrial carrier domain"/>
    <property type="match status" value="1"/>
</dbReference>
<dbReference type="PANTHER" id="PTHR45624:SF9">
    <property type="entry name" value="CARRIER PROTEIN, PUTATIVE (AFU_ORTHOLOGUE AFUA_4G06390)-RELATED"/>
    <property type="match status" value="1"/>
</dbReference>
<dbReference type="Proteomes" id="UP000094236">
    <property type="component" value="Unassembled WGS sequence"/>
</dbReference>
<evidence type="ECO:0008006" key="14">
    <source>
        <dbReference type="Google" id="ProtNLM"/>
    </source>
</evidence>
<evidence type="ECO:0000256" key="4">
    <source>
        <dbReference type="ARBA" id="ARBA00022692"/>
    </source>
</evidence>
<comment type="similarity">
    <text evidence="2 10">Belongs to the mitochondrial carrier (TC 2.A.29) family.</text>
</comment>
<dbReference type="PANTHER" id="PTHR45624">
    <property type="entry name" value="MITOCHONDRIAL BASIC AMINO ACIDS TRANSPORTER-RELATED"/>
    <property type="match status" value="1"/>
</dbReference>
<evidence type="ECO:0000256" key="9">
    <source>
        <dbReference type="PROSITE-ProRule" id="PRU00282"/>
    </source>
</evidence>
<evidence type="ECO:0000313" key="12">
    <source>
        <dbReference type="EMBL" id="ODV93728.1"/>
    </source>
</evidence>
<evidence type="ECO:0000256" key="2">
    <source>
        <dbReference type="ARBA" id="ARBA00006375"/>
    </source>
</evidence>
<feature type="repeat" description="Solcar" evidence="9">
    <location>
        <begin position="38"/>
        <end position="116"/>
    </location>
</feature>
<evidence type="ECO:0000256" key="11">
    <source>
        <dbReference type="SAM" id="Phobius"/>
    </source>
</evidence>
<dbReference type="SUPFAM" id="SSF103506">
    <property type="entry name" value="Mitochondrial carrier"/>
    <property type="match status" value="1"/>
</dbReference>